<dbReference type="AlphaFoldDB" id="A0A5R9IGN1"/>
<comment type="caution">
    <text evidence="4">The sequence shown here is derived from an EMBL/GenBank/DDBJ whole genome shotgun (WGS) entry which is preliminary data.</text>
</comment>
<accession>A0A5R9IGN1</accession>
<organism evidence="4 5">
    <name type="scientific">Thalassotalea litorea</name>
    <dbReference type="NCBI Taxonomy" id="2020715"/>
    <lineage>
        <taxon>Bacteria</taxon>
        <taxon>Pseudomonadati</taxon>
        <taxon>Pseudomonadota</taxon>
        <taxon>Gammaproteobacteria</taxon>
        <taxon>Alteromonadales</taxon>
        <taxon>Colwelliaceae</taxon>
        <taxon>Thalassotalea</taxon>
    </lineage>
</organism>
<keyword evidence="2" id="KW-0472">Membrane</keyword>
<sequence length="619" mass="69862">MTILALFSSALINFYFPALMLGLLALAIVVYIHWFTQQKPQTRAFALLDLLPDTKPMATTQIQLQEKRLFWLRSCLLLLSVLLIAGAFFTNFATTNLNTSRIKLVSMGYLQSANREELSKLVNSSDKNVQSLLLLPNYPEFTDELYEKIISAKSSSDDAKSLLEIVTSSDAHGVIAANDWQGIDNFFEYIHAQENISFIDKHLDVYATRQLAYYLGEQPSIKHYQQLNFHFPKSQSLPASWLSKNSPPQAKVLIIAHVSREQDAMQLQRAMARISASKIADIAVSRALDTEVFPSMPATDKGLLSRSLADLNGVFYLPALTDNNPNIERIVAAMPDNGVVFSESSIQHAINWHAPTTGTVDLPQQSANAAGLLLEPVNVLKYLPATTKTKRADYQGADFTTIWQETVWQHALANRGQQPVLLKRRIEITDSAALYASQQQASQQQAAQEYTSEDNSQEPDFYDQALKRQQENTIKSDHRQVTLWQLNTRFDRQWSDLLEQRQLPHLLYVWLFSNGIEAGFNQNYLLSHALIRQQVRTDQTAQTTEDVTLAKAVAKKQSQQLNDVQQENFRNSQSLLAILFCLVFIAERWLSEWGRPSGSAGKQRYGARSQKEEGVDESS</sequence>
<reference evidence="4 5" key="1">
    <citation type="submission" date="2019-05" db="EMBL/GenBank/DDBJ databases">
        <title>Genome sequences of Thalassotalea litorea 1K03283.</title>
        <authorList>
            <person name="Zhang D."/>
        </authorList>
    </citation>
    <scope>NUCLEOTIDE SEQUENCE [LARGE SCALE GENOMIC DNA]</scope>
    <source>
        <strain evidence="4 5">MCCC 1K03283</strain>
    </source>
</reference>
<feature type="region of interest" description="Disordered" evidence="1">
    <location>
        <begin position="595"/>
        <end position="619"/>
    </location>
</feature>
<evidence type="ECO:0000256" key="1">
    <source>
        <dbReference type="SAM" id="MobiDB-lite"/>
    </source>
</evidence>
<evidence type="ECO:0000256" key="2">
    <source>
        <dbReference type="SAM" id="Phobius"/>
    </source>
</evidence>
<proteinExistence type="predicted"/>
<keyword evidence="2" id="KW-0812">Transmembrane</keyword>
<feature type="domain" description="Aerotolerance regulator N-terminal" evidence="3">
    <location>
        <begin position="13"/>
        <end position="86"/>
    </location>
</feature>
<evidence type="ECO:0000259" key="3">
    <source>
        <dbReference type="Pfam" id="PF07584"/>
    </source>
</evidence>
<name>A0A5R9IGN1_9GAMM</name>
<dbReference type="RefSeq" id="WP_138321093.1">
    <property type="nucleotide sequence ID" value="NZ_VCBC01000017.1"/>
</dbReference>
<dbReference type="InterPro" id="IPR011933">
    <property type="entry name" value="Double_TM_dom"/>
</dbReference>
<protein>
    <recommendedName>
        <fullName evidence="3">Aerotolerance regulator N-terminal domain-containing protein</fullName>
    </recommendedName>
</protein>
<keyword evidence="5" id="KW-1185">Reference proteome</keyword>
<dbReference type="Pfam" id="PF07584">
    <property type="entry name" value="BatA"/>
    <property type="match status" value="1"/>
</dbReference>
<dbReference type="OrthoDB" id="6398193at2"/>
<dbReference type="InterPro" id="IPR024163">
    <property type="entry name" value="Aerotolerance_reg_N"/>
</dbReference>
<feature type="transmembrane region" description="Helical" evidence="2">
    <location>
        <begin position="70"/>
        <end position="93"/>
    </location>
</feature>
<feature type="transmembrane region" description="Helical" evidence="2">
    <location>
        <begin position="12"/>
        <end position="34"/>
    </location>
</feature>
<gene>
    <name evidence="4" type="ORF">FE810_14905</name>
</gene>
<evidence type="ECO:0000313" key="4">
    <source>
        <dbReference type="EMBL" id="TLU61298.1"/>
    </source>
</evidence>
<dbReference type="NCBIfam" id="TIGR02226">
    <property type="entry name" value="two_anch"/>
    <property type="match status" value="1"/>
</dbReference>
<dbReference type="EMBL" id="VCBC01000017">
    <property type="protein sequence ID" value="TLU61298.1"/>
    <property type="molecule type" value="Genomic_DNA"/>
</dbReference>
<dbReference type="Proteomes" id="UP000307790">
    <property type="component" value="Unassembled WGS sequence"/>
</dbReference>
<keyword evidence="2" id="KW-1133">Transmembrane helix</keyword>
<evidence type="ECO:0000313" key="5">
    <source>
        <dbReference type="Proteomes" id="UP000307790"/>
    </source>
</evidence>